<evidence type="ECO:0000313" key="3">
    <source>
        <dbReference type="EMBL" id="ABX08168.1"/>
    </source>
</evidence>
<dbReference type="PANTHER" id="PTHR36113:SF1">
    <property type="entry name" value="GLYOXALASE_BLEOMYCIN RESISTANCE PROTEIN_DIOXYGENASE"/>
    <property type="match status" value="1"/>
</dbReference>
<accession>A9BDI2</accession>
<dbReference type="KEGG" id="pmj:P9211_02371"/>
<dbReference type="PANTHER" id="PTHR36113">
    <property type="entry name" value="LYASE, PUTATIVE-RELATED-RELATED"/>
    <property type="match status" value="1"/>
</dbReference>
<dbReference type="CDD" id="cd06587">
    <property type="entry name" value="VOC"/>
    <property type="match status" value="1"/>
</dbReference>
<dbReference type="EMBL" id="CP000878">
    <property type="protein sequence ID" value="ABX08168.1"/>
    <property type="molecule type" value="Genomic_DNA"/>
</dbReference>
<dbReference type="eggNOG" id="COG0346">
    <property type="taxonomic scope" value="Bacteria"/>
</dbReference>
<dbReference type="Pfam" id="PF00903">
    <property type="entry name" value="Glyoxalase"/>
    <property type="match status" value="1"/>
</dbReference>
<dbReference type="InterPro" id="IPR037523">
    <property type="entry name" value="VOC_core"/>
</dbReference>
<evidence type="ECO:0000259" key="2">
    <source>
        <dbReference type="PROSITE" id="PS51819"/>
    </source>
</evidence>
<feature type="domain" description="VOC" evidence="2">
    <location>
        <begin position="8"/>
        <end position="118"/>
    </location>
</feature>
<dbReference type="InterPro" id="IPR029068">
    <property type="entry name" value="Glyas_Bleomycin-R_OHBP_Dase"/>
</dbReference>
<dbReference type="PROSITE" id="PS51819">
    <property type="entry name" value="VOC"/>
    <property type="match status" value="1"/>
</dbReference>
<dbReference type="GO" id="GO:0004462">
    <property type="term" value="F:lactoylglutathione lyase activity"/>
    <property type="evidence" value="ECO:0007669"/>
    <property type="project" value="InterPro"/>
</dbReference>
<protein>
    <submittedName>
        <fullName evidence="3">Glyoxalase/Bleomycin resistance protein/Dioxygenase superfamily</fullName>
    </submittedName>
</protein>
<dbReference type="Proteomes" id="UP000000788">
    <property type="component" value="Chromosome"/>
</dbReference>
<dbReference type="InterPro" id="IPR051332">
    <property type="entry name" value="Fosfomycin_Res_Enzymes"/>
</dbReference>
<dbReference type="GO" id="GO:0051213">
    <property type="term" value="F:dioxygenase activity"/>
    <property type="evidence" value="ECO:0007669"/>
    <property type="project" value="UniProtKB-KW"/>
</dbReference>
<keyword evidence="1" id="KW-0479">Metal-binding</keyword>
<dbReference type="PROSITE" id="PS00934">
    <property type="entry name" value="GLYOXALASE_I_1"/>
    <property type="match status" value="1"/>
</dbReference>
<evidence type="ECO:0000256" key="1">
    <source>
        <dbReference type="ARBA" id="ARBA00022723"/>
    </source>
</evidence>
<dbReference type="STRING" id="93059.P9211_02371"/>
<sequence>MMTTNVQRLGHIAIRVENVDRAKKFYSNLGMKLVWDDPDWCYLEAGPGKDGLALLGPGYKAAGPHFAFHFTDKQEVKVAHTQLKESGVEVGPLHDHRDGTASFYLKDPEGNWLEMLYLPPEGIPSNQTS</sequence>
<dbReference type="RefSeq" id="WP_012194793.1">
    <property type="nucleotide sequence ID" value="NC_009976.1"/>
</dbReference>
<keyword evidence="4" id="KW-1185">Reference proteome</keyword>
<reference evidence="3 4" key="1">
    <citation type="journal article" date="2007" name="PLoS Genet.">
        <title>Patterns and implications of gene gain and loss in the evolution of Prochlorococcus.</title>
        <authorList>
            <person name="Kettler G.C."/>
            <person name="Martiny A.C."/>
            <person name="Huang K."/>
            <person name="Zucker J."/>
            <person name="Coleman M.L."/>
            <person name="Rodrigue S."/>
            <person name="Chen F."/>
            <person name="Lapidus A."/>
            <person name="Ferriera S."/>
            <person name="Johnson J."/>
            <person name="Steglich C."/>
            <person name="Church G.M."/>
            <person name="Richardson P."/>
            <person name="Chisholm S.W."/>
        </authorList>
    </citation>
    <scope>NUCLEOTIDE SEQUENCE [LARGE SCALE GENOMIC DNA]</scope>
    <source>
        <strain evidence="4">MIT 9211</strain>
    </source>
</reference>
<dbReference type="InterPro" id="IPR018146">
    <property type="entry name" value="Glyoxalase_1_CS"/>
</dbReference>
<dbReference type="Gene3D" id="3.10.180.10">
    <property type="entry name" value="2,3-Dihydroxybiphenyl 1,2-Dioxygenase, domain 1"/>
    <property type="match status" value="1"/>
</dbReference>
<dbReference type="SUPFAM" id="SSF54593">
    <property type="entry name" value="Glyoxalase/Bleomycin resistance protein/Dihydroxybiphenyl dioxygenase"/>
    <property type="match status" value="1"/>
</dbReference>
<dbReference type="InterPro" id="IPR004360">
    <property type="entry name" value="Glyas_Fos-R_dOase_dom"/>
</dbReference>
<dbReference type="OrthoDB" id="9804944at2"/>
<keyword evidence="3" id="KW-0223">Dioxygenase</keyword>
<name>A9BDI2_PROM4</name>
<proteinExistence type="predicted"/>
<evidence type="ECO:0000313" key="4">
    <source>
        <dbReference type="Proteomes" id="UP000000788"/>
    </source>
</evidence>
<dbReference type="HOGENOM" id="CLU_129345_0_0_3"/>
<dbReference type="GO" id="GO:0046872">
    <property type="term" value="F:metal ion binding"/>
    <property type="evidence" value="ECO:0007669"/>
    <property type="project" value="UniProtKB-KW"/>
</dbReference>
<keyword evidence="3" id="KW-0560">Oxidoreductase</keyword>
<dbReference type="AlphaFoldDB" id="A9BDI2"/>
<gene>
    <name evidence="3" type="ordered locus">P9211_02371</name>
</gene>
<organism evidence="3 4">
    <name type="scientific">Prochlorococcus marinus (strain MIT 9211)</name>
    <dbReference type="NCBI Taxonomy" id="93059"/>
    <lineage>
        <taxon>Bacteria</taxon>
        <taxon>Bacillati</taxon>
        <taxon>Cyanobacteriota</taxon>
        <taxon>Cyanophyceae</taxon>
        <taxon>Synechococcales</taxon>
        <taxon>Prochlorococcaceae</taxon>
        <taxon>Prochlorococcus</taxon>
    </lineage>
</organism>